<keyword evidence="1" id="KW-0812">Transmembrane</keyword>
<dbReference type="PANTHER" id="PTHR47797">
    <property type="entry name" value="DEHYDROGENASE, PUTATIVE (AFU_ORTHOLOGUE AFUA_8G05805)-RELATED"/>
    <property type="match status" value="1"/>
</dbReference>
<dbReference type="VEuPathDB" id="FungiDB:EMCG_03960"/>
<protein>
    <submittedName>
        <fullName evidence="2">Uncharacterized protein</fullName>
    </submittedName>
</protein>
<name>A0A0G2IZF4_9EURO</name>
<evidence type="ECO:0000256" key="1">
    <source>
        <dbReference type="SAM" id="Phobius"/>
    </source>
</evidence>
<dbReference type="PANTHER" id="PTHR47797:SF1">
    <property type="entry name" value="CYTOCHROME B561 DOMAIN-CONTAINING PROTEIN-RELATED"/>
    <property type="match status" value="1"/>
</dbReference>
<reference evidence="3" key="1">
    <citation type="journal article" date="2015" name="PLoS Genet.">
        <title>The dynamic genome and transcriptome of the human fungal pathogen Blastomyces and close relative Emmonsia.</title>
        <authorList>
            <person name="Munoz J.F."/>
            <person name="Gauthier G.M."/>
            <person name="Desjardins C.A."/>
            <person name="Gallo J.E."/>
            <person name="Holder J."/>
            <person name="Sullivan T.D."/>
            <person name="Marty A.J."/>
            <person name="Carmen J.C."/>
            <person name="Chen Z."/>
            <person name="Ding L."/>
            <person name="Gujja S."/>
            <person name="Magrini V."/>
            <person name="Misas E."/>
            <person name="Mitreva M."/>
            <person name="Priest M."/>
            <person name="Saif S."/>
            <person name="Whiston E.A."/>
            <person name="Young S."/>
            <person name="Zeng Q."/>
            <person name="Goldman W.E."/>
            <person name="Mardis E.R."/>
            <person name="Taylor J.W."/>
            <person name="McEwen J.G."/>
            <person name="Clay O.K."/>
            <person name="Klein B.S."/>
            <person name="Cuomo C.A."/>
        </authorList>
    </citation>
    <scope>NUCLEOTIDE SEQUENCE [LARGE SCALE GENOMIC DNA]</scope>
    <source>
        <strain evidence="3">UAMH 3008</strain>
    </source>
</reference>
<feature type="transmembrane region" description="Helical" evidence="1">
    <location>
        <begin position="77"/>
        <end position="98"/>
    </location>
</feature>
<evidence type="ECO:0000313" key="2">
    <source>
        <dbReference type="EMBL" id="KKZ61404.1"/>
    </source>
</evidence>
<keyword evidence="1" id="KW-0472">Membrane</keyword>
<dbReference type="OrthoDB" id="19261at2759"/>
<dbReference type="EMBL" id="LCZI01001306">
    <property type="protein sequence ID" value="KKZ61404.1"/>
    <property type="molecule type" value="Genomic_DNA"/>
</dbReference>
<dbReference type="Proteomes" id="UP000034164">
    <property type="component" value="Unassembled WGS sequence"/>
</dbReference>
<sequence length="135" mass="15021">MDTCCLSASWLGSHNCWGLASGIRVGKILDRLHNNPYTILSTMVIALLPFQPFIGFIHHRRFMVSQKSGPWTHMHIWYDRLLILLGIINEGLGLRLAGNTRAGTSAYGVIIGLVGVTYYTMVAMFEARNGGVHMM</sequence>
<feature type="transmembrane region" description="Helical" evidence="1">
    <location>
        <begin position="38"/>
        <end position="57"/>
    </location>
</feature>
<keyword evidence="1" id="KW-1133">Transmembrane helix</keyword>
<feature type="transmembrane region" description="Helical" evidence="1">
    <location>
        <begin position="104"/>
        <end position="125"/>
    </location>
</feature>
<organism evidence="2 3">
    <name type="scientific">[Emmonsia] crescens</name>
    <dbReference type="NCBI Taxonomy" id="73230"/>
    <lineage>
        <taxon>Eukaryota</taxon>
        <taxon>Fungi</taxon>
        <taxon>Dikarya</taxon>
        <taxon>Ascomycota</taxon>
        <taxon>Pezizomycotina</taxon>
        <taxon>Eurotiomycetes</taxon>
        <taxon>Eurotiomycetidae</taxon>
        <taxon>Onygenales</taxon>
        <taxon>Ajellomycetaceae</taxon>
        <taxon>Emergomyces</taxon>
    </lineage>
</organism>
<proteinExistence type="predicted"/>
<dbReference type="AlphaFoldDB" id="A0A0G2IZF4"/>
<comment type="caution">
    <text evidence="2">The sequence shown here is derived from an EMBL/GenBank/DDBJ whole genome shotgun (WGS) entry which is preliminary data.</text>
</comment>
<accession>A0A0G2IZF4</accession>
<gene>
    <name evidence="2" type="ORF">EMCG_03960</name>
</gene>
<evidence type="ECO:0000313" key="3">
    <source>
        <dbReference type="Proteomes" id="UP000034164"/>
    </source>
</evidence>